<keyword evidence="2" id="KW-0732">Signal</keyword>
<dbReference type="Proteomes" id="UP000299102">
    <property type="component" value="Unassembled WGS sequence"/>
</dbReference>
<evidence type="ECO:0000313" key="3">
    <source>
        <dbReference type="EMBL" id="GBO99682.1"/>
    </source>
</evidence>
<feature type="chain" id="PRO_5020038485" evidence="2">
    <location>
        <begin position="24"/>
        <end position="139"/>
    </location>
</feature>
<keyword evidence="1" id="KW-1133">Transmembrane helix</keyword>
<dbReference type="AlphaFoldDB" id="A0A4C1SBY8"/>
<evidence type="ECO:0000256" key="2">
    <source>
        <dbReference type="SAM" id="SignalP"/>
    </source>
</evidence>
<comment type="caution">
    <text evidence="3">The sequence shown here is derived from an EMBL/GenBank/DDBJ whole genome shotgun (WGS) entry which is preliminary data.</text>
</comment>
<evidence type="ECO:0000256" key="1">
    <source>
        <dbReference type="SAM" id="Phobius"/>
    </source>
</evidence>
<dbReference type="PROSITE" id="PS51257">
    <property type="entry name" value="PROKAR_LIPOPROTEIN"/>
    <property type="match status" value="1"/>
</dbReference>
<feature type="transmembrane region" description="Helical" evidence="1">
    <location>
        <begin position="94"/>
        <end position="117"/>
    </location>
</feature>
<dbReference type="EMBL" id="BGZK01003295">
    <property type="protein sequence ID" value="GBO99682.1"/>
    <property type="molecule type" value="Genomic_DNA"/>
</dbReference>
<reference evidence="3 4" key="1">
    <citation type="journal article" date="2019" name="Commun. Biol.">
        <title>The bagworm genome reveals a unique fibroin gene that provides high tensile strength.</title>
        <authorList>
            <person name="Kono N."/>
            <person name="Nakamura H."/>
            <person name="Ohtoshi R."/>
            <person name="Tomita M."/>
            <person name="Numata K."/>
            <person name="Arakawa K."/>
        </authorList>
    </citation>
    <scope>NUCLEOTIDE SEQUENCE [LARGE SCALE GENOMIC DNA]</scope>
</reference>
<organism evidence="3 4">
    <name type="scientific">Eumeta variegata</name>
    <name type="common">Bagworm moth</name>
    <name type="synonym">Eumeta japonica</name>
    <dbReference type="NCBI Taxonomy" id="151549"/>
    <lineage>
        <taxon>Eukaryota</taxon>
        <taxon>Metazoa</taxon>
        <taxon>Ecdysozoa</taxon>
        <taxon>Arthropoda</taxon>
        <taxon>Hexapoda</taxon>
        <taxon>Insecta</taxon>
        <taxon>Pterygota</taxon>
        <taxon>Neoptera</taxon>
        <taxon>Endopterygota</taxon>
        <taxon>Lepidoptera</taxon>
        <taxon>Glossata</taxon>
        <taxon>Ditrysia</taxon>
        <taxon>Tineoidea</taxon>
        <taxon>Psychidae</taxon>
        <taxon>Oiketicinae</taxon>
        <taxon>Eumeta</taxon>
    </lineage>
</organism>
<name>A0A4C1SBY8_EUMVA</name>
<gene>
    <name evidence="3" type="ORF">EVAR_72463_1</name>
</gene>
<sequence>MKSFQRFLLFALMAFACLNVVLSEQNNGGVNEVDSEEELQNILYTSVLSQALGIIEGNDFQNNIPSDVVRNEDSYIFNVPKAPPPSPVLKKQTILLIVLFTAHNQFLIMLIQCITILRWCPMTICSMVLQSSTAANFRL</sequence>
<protein>
    <submittedName>
        <fullName evidence="3">Uncharacterized protein</fullName>
    </submittedName>
</protein>
<keyword evidence="1" id="KW-0812">Transmembrane</keyword>
<feature type="signal peptide" evidence="2">
    <location>
        <begin position="1"/>
        <end position="23"/>
    </location>
</feature>
<proteinExistence type="predicted"/>
<accession>A0A4C1SBY8</accession>
<evidence type="ECO:0000313" key="4">
    <source>
        <dbReference type="Proteomes" id="UP000299102"/>
    </source>
</evidence>
<keyword evidence="1" id="KW-0472">Membrane</keyword>
<keyword evidence="4" id="KW-1185">Reference proteome</keyword>